<feature type="chain" id="PRO_5045381501" description="Lipoprotein" evidence="1">
    <location>
        <begin position="25"/>
        <end position="494"/>
    </location>
</feature>
<dbReference type="PROSITE" id="PS51257">
    <property type="entry name" value="PROKAR_LIPOPROTEIN"/>
    <property type="match status" value="1"/>
</dbReference>
<feature type="signal peptide" evidence="1">
    <location>
        <begin position="1"/>
        <end position="24"/>
    </location>
</feature>
<protein>
    <recommendedName>
        <fullName evidence="4">Lipoprotein</fullName>
    </recommendedName>
</protein>
<accession>A0ABW9MWT7</accession>
<comment type="caution">
    <text evidence="2">The sequence shown here is derived from an EMBL/GenBank/DDBJ whole genome shotgun (WGS) entry which is preliminary data.</text>
</comment>
<reference evidence="2 3" key="1">
    <citation type="journal article" date="2025" name="Anaerobe">
        <title>Description of Anaerococcus kampingiae sp. nov., Anaerococcus groningensis sp. nov., Anaerococcus martiniensis sp. nov., and Anaerococcus cruorum sp. nov., isolated from human clinical specimens.</title>
        <authorList>
            <person name="Boiten K.E."/>
            <person name="Meijer J."/>
            <person name="van Wezel E.M."/>
            <person name="Veloo A.C.M."/>
        </authorList>
    </citation>
    <scope>NUCLEOTIDE SEQUENCE [LARGE SCALE GENOMIC DNA]</scope>
    <source>
        <strain evidence="2 3">ENR1039</strain>
    </source>
</reference>
<keyword evidence="3" id="KW-1185">Reference proteome</keyword>
<dbReference type="EMBL" id="JBGMEH010000006">
    <property type="protein sequence ID" value="MFO3716266.1"/>
    <property type="molecule type" value="Genomic_DNA"/>
</dbReference>
<organism evidence="2 3">
    <name type="scientific">Anaerococcus cruorum</name>
    <dbReference type="NCBI Taxonomy" id="3115617"/>
    <lineage>
        <taxon>Bacteria</taxon>
        <taxon>Bacillati</taxon>
        <taxon>Bacillota</taxon>
        <taxon>Tissierellia</taxon>
        <taxon>Tissierellales</taxon>
        <taxon>Peptoniphilaceae</taxon>
        <taxon>Anaerococcus</taxon>
    </lineage>
</organism>
<sequence>MMIKKTRYIFGFLFFFLLTSCAQSKSQDLSDLIKTPELASPVLEGTWQVSEVERITGNSSEKTPKLGEKLYIDKKLVAMNDDYAFPPTFSSKYVNLYDYLAARGYDFQKINRDDSAVVVNASEGQFFSRDFIQRSKDEIFFIADDNIIYLTKLSNTVDQQIIDKYTSLASKERLDSNDQIKAKENIGLLLSVRERKDLSDGKQDYNYYTYFIKINPEDEVSFKKAKDIFFRGPNEYWKAKSKKSKVTGLYDNIEAFPARLEEDMDDNENIVRYTYKDFSKDIKINYVDMDYISFSYTTDLDDNTINKYGVLGTNELKDNNLINISEFTGEEDASDQLREMVINETSNKNEDTNPENVTVDPTNFGLVRDNGLWTLQTSLYTKEGQQRASSQIPIRNYIEENSDQAPSVTRDQVRNINTQEKDYFVIQNSNYLIIQTADEILFHKISDGVIDKKPFFSIQTSNPTSIIGLDQQNGTNVESLEETFSSSNEIVDEN</sequence>
<keyword evidence="1" id="KW-0732">Signal</keyword>
<proteinExistence type="predicted"/>
<name>A0ABW9MWT7_9FIRM</name>
<evidence type="ECO:0000313" key="3">
    <source>
        <dbReference type="Proteomes" id="UP001638015"/>
    </source>
</evidence>
<gene>
    <name evidence="2" type="ORF">ACCQ40_05620</name>
</gene>
<evidence type="ECO:0000313" key="2">
    <source>
        <dbReference type="EMBL" id="MFO3716266.1"/>
    </source>
</evidence>
<evidence type="ECO:0008006" key="4">
    <source>
        <dbReference type="Google" id="ProtNLM"/>
    </source>
</evidence>
<dbReference type="RefSeq" id="WP_410032969.1">
    <property type="nucleotide sequence ID" value="NZ_JBGMEH010000006.1"/>
</dbReference>
<evidence type="ECO:0000256" key="1">
    <source>
        <dbReference type="SAM" id="SignalP"/>
    </source>
</evidence>
<dbReference type="Proteomes" id="UP001638015">
    <property type="component" value="Unassembled WGS sequence"/>
</dbReference>